<accession>A0A1H2E964</accession>
<dbReference type="InterPro" id="IPR017871">
    <property type="entry name" value="ABC_transporter-like_CS"/>
</dbReference>
<evidence type="ECO:0000256" key="9">
    <source>
        <dbReference type="PROSITE-ProRule" id="PRU01213"/>
    </source>
</evidence>
<dbReference type="PROSITE" id="PS00211">
    <property type="entry name" value="ABC_TRANSPORTER_1"/>
    <property type="match status" value="1"/>
</dbReference>
<evidence type="ECO:0000259" key="10">
    <source>
        <dbReference type="PROSITE" id="PS50893"/>
    </source>
</evidence>
<dbReference type="InterPro" id="IPR003593">
    <property type="entry name" value="AAA+_ATPase"/>
</dbReference>
<keyword evidence="13" id="KW-1185">Reference proteome</keyword>
<dbReference type="AlphaFoldDB" id="A0A1H2E964"/>
<evidence type="ECO:0000313" key="12">
    <source>
        <dbReference type="EMBL" id="SDT91691.1"/>
    </source>
</evidence>
<dbReference type="Proteomes" id="UP000243232">
    <property type="component" value="Chromosome I"/>
</dbReference>
<dbReference type="InterPro" id="IPR003439">
    <property type="entry name" value="ABC_transporter-like_ATP-bd"/>
</dbReference>
<dbReference type="GO" id="GO:0016020">
    <property type="term" value="C:membrane"/>
    <property type="evidence" value="ECO:0007669"/>
    <property type="project" value="InterPro"/>
</dbReference>
<dbReference type="Pfam" id="PF00005">
    <property type="entry name" value="ABC_tran"/>
    <property type="match status" value="1"/>
</dbReference>
<dbReference type="InterPro" id="IPR008995">
    <property type="entry name" value="Mo/tungstate-bd_C_term_dom"/>
</dbReference>
<reference evidence="13" key="1">
    <citation type="submission" date="2016-10" db="EMBL/GenBank/DDBJ databases">
        <authorList>
            <person name="Varghese N."/>
            <person name="Submissions S."/>
        </authorList>
    </citation>
    <scope>NUCLEOTIDE SEQUENCE [LARGE SCALE GENOMIC DNA]</scope>
    <source>
        <strain evidence="13">DSM 17875</strain>
    </source>
</reference>
<evidence type="ECO:0000256" key="2">
    <source>
        <dbReference type="ARBA" id="ARBA00022475"/>
    </source>
</evidence>
<feature type="domain" description="ABC transporter" evidence="10">
    <location>
        <begin position="3"/>
        <end position="237"/>
    </location>
</feature>
<keyword evidence="4" id="KW-0997">Cell inner membrane</keyword>
<dbReference type="GO" id="GO:0015098">
    <property type="term" value="F:molybdate ion transmembrane transporter activity"/>
    <property type="evidence" value="ECO:0007669"/>
    <property type="project" value="InterPro"/>
</dbReference>
<keyword evidence="8" id="KW-0472">Membrane</keyword>
<keyword evidence="7" id="KW-1278">Translocase</keyword>
<evidence type="ECO:0000256" key="3">
    <source>
        <dbReference type="ARBA" id="ARBA00022505"/>
    </source>
</evidence>
<dbReference type="PANTHER" id="PTHR43514">
    <property type="entry name" value="ABC TRANSPORTER I FAMILY MEMBER 10"/>
    <property type="match status" value="1"/>
</dbReference>
<evidence type="ECO:0000256" key="8">
    <source>
        <dbReference type="ARBA" id="ARBA00023136"/>
    </source>
</evidence>
<gene>
    <name evidence="12" type="ORF">SAMN05216296_0541</name>
</gene>
<dbReference type="InterPro" id="IPR004606">
    <property type="entry name" value="Mop_domain"/>
</dbReference>
<organism evidence="12 13">
    <name type="scientific">Pseudomonas pohangensis</name>
    <dbReference type="NCBI Taxonomy" id="364197"/>
    <lineage>
        <taxon>Bacteria</taxon>
        <taxon>Pseudomonadati</taxon>
        <taxon>Pseudomonadota</taxon>
        <taxon>Gammaproteobacteria</taxon>
        <taxon>Pseudomonadales</taxon>
        <taxon>Pseudomonadaceae</taxon>
        <taxon>Pseudomonas</taxon>
    </lineage>
</organism>
<dbReference type="NCBIfam" id="TIGR02142">
    <property type="entry name" value="modC_ABC"/>
    <property type="match status" value="1"/>
</dbReference>
<keyword evidence="1" id="KW-0813">Transport</keyword>
<dbReference type="STRING" id="364197.SAMN05216296_0541"/>
<evidence type="ECO:0000313" key="13">
    <source>
        <dbReference type="Proteomes" id="UP000243232"/>
    </source>
</evidence>
<dbReference type="PANTHER" id="PTHR43514:SF10">
    <property type="entry name" value="MOLYBDENUM IMPORT ATP-BINDING PROTEIN MODC 2"/>
    <property type="match status" value="1"/>
</dbReference>
<dbReference type="GO" id="GO:0016887">
    <property type="term" value="F:ATP hydrolysis activity"/>
    <property type="evidence" value="ECO:0007669"/>
    <property type="project" value="InterPro"/>
</dbReference>
<keyword evidence="3 9" id="KW-0500">Molybdenum</keyword>
<dbReference type="InterPro" id="IPR011868">
    <property type="entry name" value="ModC_ABC_ATP-bd"/>
</dbReference>
<dbReference type="RefSeq" id="WP_090192971.1">
    <property type="nucleotide sequence ID" value="NZ_LT629785.1"/>
</dbReference>
<evidence type="ECO:0000256" key="6">
    <source>
        <dbReference type="ARBA" id="ARBA00022840"/>
    </source>
</evidence>
<evidence type="ECO:0000256" key="7">
    <source>
        <dbReference type="ARBA" id="ARBA00022967"/>
    </source>
</evidence>
<sequence length="361" mass="39437">MSEHLNRIRLSLARPDFELAVDLALPAHGISVLFGASGSGKTSLLRCVAGLERASNSLVRINGEVWQDDQAGLFLPTWRRPLGYVFQEASLFEHLDVQGNLHYGLRRNQSAAATGALQDAIELLGIGSLLRRRSHQLSGGERQRVAIARALATSPRLLLLDEPLTALDYSRRQDILPWLEKMRDELKIPMLYVTHSADEAARLADQLVVLERGQIKAAGAVAEVLSASASPLAHGEDAGALLEGQISQRDRQWHLACVRFAGGSLWLRDSGVPLGKKVRLRVMARDVSIATEEPTRTSIQNHLPCVIESVSADNHPSQALLRLRCAESILLARVTWRAVDALGLHAGQSAWAQVKSVALVE</sequence>
<dbReference type="GO" id="GO:0005524">
    <property type="term" value="F:ATP binding"/>
    <property type="evidence" value="ECO:0007669"/>
    <property type="project" value="UniProtKB-KW"/>
</dbReference>
<proteinExistence type="predicted"/>
<dbReference type="SUPFAM" id="SSF52540">
    <property type="entry name" value="P-loop containing nucleoside triphosphate hydrolases"/>
    <property type="match status" value="1"/>
</dbReference>
<evidence type="ECO:0000256" key="4">
    <source>
        <dbReference type="ARBA" id="ARBA00022519"/>
    </source>
</evidence>
<dbReference type="InterPro" id="IPR050334">
    <property type="entry name" value="Molybdenum_import_ModC"/>
</dbReference>
<dbReference type="OrthoDB" id="9802264at2"/>
<dbReference type="GO" id="GO:0140359">
    <property type="term" value="F:ABC-type transporter activity"/>
    <property type="evidence" value="ECO:0007669"/>
    <property type="project" value="InterPro"/>
</dbReference>
<name>A0A1H2E964_9PSED</name>
<dbReference type="InterPro" id="IPR027417">
    <property type="entry name" value="P-loop_NTPase"/>
</dbReference>
<dbReference type="Gene3D" id="3.40.50.300">
    <property type="entry name" value="P-loop containing nucleotide triphosphate hydrolases"/>
    <property type="match status" value="1"/>
</dbReference>
<dbReference type="Pfam" id="PF03459">
    <property type="entry name" value="TOBE"/>
    <property type="match status" value="1"/>
</dbReference>
<dbReference type="SMART" id="SM00382">
    <property type="entry name" value="AAA"/>
    <property type="match status" value="1"/>
</dbReference>
<evidence type="ECO:0000256" key="1">
    <source>
        <dbReference type="ARBA" id="ARBA00022448"/>
    </source>
</evidence>
<dbReference type="InterPro" id="IPR005116">
    <property type="entry name" value="Transp-assoc_OB_typ1"/>
</dbReference>
<dbReference type="SUPFAM" id="SSF50331">
    <property type="entry name" value="MOP-like"/>
    <property type="match status" value="1"/>
</dbReference>
<dbReference type="Gene3D" id="2.40.50.100">
    <property type="match status" value="1"/>
</dbReference>
<evidence type="ECO:0000256" key="5">
    <source>
        <dbReference type="ARBA" id="ARBA00022741"/>
    </source>
</evidence>
<dbReference type="PROSITE" id="PS51866">
    <property type="entry name" value="MOP"/>
    <property type="match status" value="1"/>
</dbReference>
<keyword evidence="6 12" id="KW-0067">ATP-binding</keyword>
<dbReference type="PROSITE" id="PS50893">
    <property type="entry name" value="ABC_TRANSPORTER_2"/>
    <property type="match status" value="1"/>
</dbReference>
<evidence type="ECO:0000259" key="11">
    <source>
        <dbReference type="PROSITE" id="PS51866"/>
    </source>
</evidence>
<keyword evidence="2" id="KW-1003">Cell membrane</keyword>
<feature type="domain" description="Mop" evidence="11">
    <location>
        <begin position="296"/>
        <end position="361"/>
    </location>
</feature>
<protein>
    <submittedName>
        <fullName evidence="12">Molybdate transport system ATP-binding protein</fullName>
    </submittedName>
</protein>
<keyword evidence="5" id="KW-0547">Nucleotide-binding</keyword>
<dbReference type="EMBL" id="LT629785">
    <property type="protein sequence ID" value="SDT91691.1"/>
    <property type="molecule type" value="Genomic_DNA"/>
</dbReference>